<dbReference type="Proteomes" id="UP000248214">
    <property type="component" value="Unassembled WGS sequence"/>
</dbReference>
<dbReference type="EMBL" id="PDOD01000001">
    <property type="protein sequence ID" value="PYZ94554.1"/>
    <property type="molecule type" value="Genomic_DNA"/>
</dbReference>
<evidence type="ECO:0000313" key="1">
    <source>
        <dbReference type="EMBL" id="PYZ94554.1"/>
    </source>
</evidence>
<dbReference type="InterPro" id="IPR014913">
    <property type="entry name" value="YppE-like"/>
</dbReference>
<dbReference type="Gene3D" id="1.20.120.440">
    <property type="entry name" value="YppE-like"/>
    <property type="match status" value="1"/>
</dbReference>
<dbReference type="AlphaFoldDB" id="A0A323TKQ7"/>
<comment type="caution">
    <text evidence="1">The sequence shown here is derived from an EMBL/GenBank/DDBJ whole genome shotgun (WGS) entry which is preliminary data.</text>
</comment>
<dbReference type="OrthoDB" id="2361079at2"/>
<reference evidence="1 2" key="1">
    <citation type="submission" date="2017-10" db="EMBL/GenBank/DDBJ databases">
        <title>Bacillus sp. nov., a halophilic bacterium isolated from a Keqin Lake.</title>
        <authorList>
            <person name="Wang H."/>
        </authorList>
    </citation>
    <scope>NUCLEOTIDE SEQUENCE [LARGE SCALE GENOMIC DNA]</scope>
    <source>
        <strain evidence="1 2">KQ-12</strain>
    </source>
</reference>
<organism evidence="1 2">
    <name type="scientific">Salipaludibacillus keqinensis</name>
    <dbReference type="NCBI Taxonomy" id="2045207"/>
    <lineage>
        <taxon>Bacteria</taxon>
        <taxon>Bacillati</taxon>
        <taxon>Bacillota</taxon>
        <taxon>Bacilli</taxon>
        <taxon>Bacillales</taxon>
        <taxon>Bacillaceae</taxon>
    </lineage>
</organism>
<evidence type="ECO:0008006" key="3">
    <source>
        <dbReference type="Google" id="ProtNLM"/>
    </source>
</evidence>
<dbReference type="RefSeq" id="WP_110608187.1">
    <property type="nucleotide sequence ID" value="NZ_PDOD01000001.1"/>
</dbReference>
<proteinExistence type="predicted"/>
<protein>
    <recommendedName>
        <fullName evidence="3">DUF1798 domain-containing protein</fullName>
    </recommendedName>
</protein>
<dbReference type="InterPro" id="IPR023351">
    <property type="entry name" value="YppE-like_sf"/>
</dbReference>
<dbReference type="Pfam" id="PF08807">
    <property type="entry name" value="DUF1798"/>
    <property type="match status" value="1"/>
</dbReference>
<name>A0A323TKQ7_9BACI</name>
<sequence length="119" mass="14271">MNQEEWQLLKEKTSNLRQLNEKAYENYKEFSVGDKEADFFGHVKPFADDVKIQLEAWTPMVLKWLEYEKPSYLHPQQIDQLVENFEILSVTCFQKDTKNKKLMERYKSIEYTLSLVVQS</sequence>
<gene>
    <name evidence="1" type="ORF">CR194_03200</name>
</gene>
<dbReference type="SUPFAM" id="SSF140415">
    <property type="entry name" value="YppE-like"/>
    <property type="match status" value="1"/>
</dbReference>
<evidence type="ECO:0000313" key="2">
    <source>
        <dbReference type="Proteomes" id="UP000248214"/>
    </source>
</evidence>
<keyword evidence="2" id="KW-1185">Reference proteome</keyword>
<accession>A0A323TKQ7</accession>